<keyword evidence="1" id="KW-1133">Transmembrane helix</keyword>
<feature type="non-terminal residue" evidence="2">
    <location>
        <position position="189"/>
    </location>
</feature>
<dbReference type="Proteomes" id="UP000253597">
    <property type="component" value="Unassembled WGS sequence"/>
</dbReference>
<name>A0A9X8ITP7_BACCE</name>
<feature type="transmembrane region" description="Helical" evidence="1">
    <location>
        <begin position="92"/>
        <end position="113"/>
    </location>
</feature>
<proteinExistence type="predicted"/>
<feature type="transmembrane region" description="Helical" evidence="1">
    <location>
        <begin position="12"/>
        <end position="30"/>
    </location>
</feature>
<reference evidence="2 3" key="1">
    <citation type="submission" date="2019-01" db="EMBL/GenBank/DDBJ databases">
        <title>Draft genome sequence of heavy metal resistant Bacillus cereus NWUAB01.</title>
        <authorList>
            <person name="Babalola O."/>
            <person name="Aremu B.R."/>
            <person name="Ayangbenro A.S."/>
        </authorList>
    </citation>
    <scope>NUCLEOTIDE SEQUENCE [LARGE SCALE GENOMIC DNA]</scope>
    <source>
        <strain evidence="2 3">NWUAB01</strain>
    </source>
</reference>
<organism evidence="2 3">
    <name type="scientific">Bacillus cereus</name>
    <dbReference type="NCBI Taxonomy" id="1396"/>
    <lineage>
        <taxon>Bacteria</taxon>
        <taxon>Bacillati</taxon>
        <taxon>Bacillota</taxon>
        <taxon>Bacilli</taxon>
        <taxon>Bacillales</taxon>
        <taxon>Bacillaceae</taxon>
        <taxon>Bacillus</taxon>
        <taxon>Bacillus cereus group</taxon>
    </lineage>
</organism>
<evidence type="ECO:0000313" key="2">
    <source>
        <dbReference type="EMBL" id="RWQ69182.1"/>
    </source>
</evidence>
<feature type="transmembrane region" description="Helical" evidence="1">
    <location>
        <begin position="51"/>
        <end position="72"/>
    </location>
</feature>
<keyword evidence="1" id="KW-0812">Transmembrane</keyword>
<evidence type="ECO:0000256" key="1">
    <source>
        <dbReference type="SAM" id="Phobius"/>
    </source>
</evidence>
<accession>A0A9X8ITP7</accession>
<sequence>DMEERAITNGEPWGFARLLMVGDNVMSAFIRLLRAKTWAHKWSIGKRVLKVYAPLALLHWGGWYVFLGFHAANGIAHLLGSPIEWSATTLSVMQVIDFAAVVIIGPNVLRTFCLHFISSNMHYYGDVEPGNVLQQCQVLNPWWLWPLQAFCFNFGSSHGIHHFVVKEPFYIRQMTVPVAHKVMREMGVR</sequence>
<comment type="caution">
    <text evidence="2">The sequence shown here is derived from an EMBL/GenBank/DDBJ whole genome shotgun (WGS) entry which is preliminary data.</text>
</comment>
<dbReference type="EMBL" id="QNGD03000059">
    <property type="protein sequence ID" value="RWQ69182.1"/>
    <property type="molecule type" value="Genomic_DNA"/>
</dbReference>
<keyword evidence="1" id="KW-0472">Membrane</keyword>
<protein>
    <submittedName>
        <fullName evidence="2">Fatty acid desaturase</fullName>
    </submittedName>
</protein>
<evidence type="ECO:0000313" key="3">
    <source>
        <dbReference type="Proteomes" id="UP000253597"/>
    </source>
</evidence>
<dbReference type="AlphaFoldDB" id="A0A9X8ITP7"/>
<gene>
    <name evidence="2" type="ORF">DR116_0031305</name>
</gene>
<feature type="non-terminal residue" evidence="2">
    <location>
        <position position="1"/>
    </location>
</feature>